<evidence type="ECO:0000313" key="4">
    <source>
        <dbReference type="Proteomes" id="UP000018208"/>
    </source>
</evidence>
<proteinExistence type="predicted"/>
<dbReference type="VEuPathDB" id="GiardiaDB:SS50377_20364"/>
<sequence length="270" mass="31234">MLSFQQLYISAILIYIVLISIRVKYYIDFIPKSQSKHLSKEYMIQLRKSYSQLKSFKNLEIAYITAIIPLSKQQSLVYDIITGTSVNGQSLIIVPELGSIHSLIAEITAILPYFQHIYILNRRIFSPFYRQTTPIHSACTADLEYLLNKTKTQHILILGDCPSGYRISTLRPVRVAQVQLDLNARRLKRFNEDRKDHLKRNSYLNLPVSVLENARRCDSVMFGYIIDRIRDEGNSQKSIDRSHVFEIERRVKCQGGMNIVAAGEWLIGDY</sequence>
<evidence type="ECO:0000313" key="2">
    <source>
        <dbReference type="EMBL" id="EST43044.1"/>
    </source>
</evidence>
<keyword evidence="1" id="KW-0472">Membrane</keyword>
<accession>V6LQL1</accession>
<dbReference type="AlphaFoldDB" id="V6LQL1"/>
<evidence type="ECO:0000313" key="3">
    <source>
        <dbReference type="EMBL" id="KAH0577016.1"/>
    </source>
</evidence>
<reference evidence="2 3" key="1">
    <citation type="journal article" date="2014" name="PLoS Genet.">
        <title>The Genome of Spironucleus salmonicida Highlights a Fish Pathogen Adapted to Fluctuating Environments.</title>
        <authorList>
            <person name="Xu F."/>
            <person name="Jerlstrom-Hultqvist J."/>
            <person name="Einarsson E."/>
            <person name="Astvaldsson A."/>
            <person name="Svard S.G."/>
            <person name="Andersson J.O."/>
        </authorList>
    </citation>
    <scope>NUCLEOTIDE SEQUENCE</scope>
    <source>
        <strain evidence="3">ATCC 50377</strain>
    </source>
</reference>
<protein>
    <submittedName>
        <fullName evidence="2">Uncharacterized protein</fullName>
    </submittedName>
</protein>
<keyword evidence="4" id="KW-1185">Reference proteome</keyword>
<organism evidence="2">
    <name type="scientific">Spironucleus salmonicida</name>
    <dbReference type="NCBI Taxonomy" id="348837"/>
    <lineage>
        <taxon>Eukaryota</taxon>
        <taxon>Metamonada</taxon>
        <taxon>Diplomonadida</taxon>
        <taxon>Hexamitidae</taxon>
        <taxon>Hexamitinae</taxon>
        <taxon>Spironucleus</taxon>
    </lineage>
</organism>
<keyword evidence="1" id="KW-0812">Transmembrane</keyword>
<dbReference type="Proteomes" id="UP000018208">
    <property type="component" value="Unassembled WGS sequence"/>
</dbReference>
<name>V6LQL1_9EUKA</name>
<feature type="transmembrane region" description="Helical" evidence="1">
    <location>
        <begin position="6"/>
        <end position="27"/>
    </location>
</feature>
<gene>
    <name evidence="2" type="ORF">SS50377_17346</name>
    <name evidence="3" type="ORF">SS50377_20364</name>
</gene>
<dbReference type="EMBL" id="AUWU02000001">
    <property type="protein sequence ID" value="KAH0577016.1"/>
    <property type="molecule type" value="Genomic_DNA"/>
</dbReference>
<evidence type="ECO:0000256" key="1">
    <source>
        <dbReference type="SAM" id="Phobius"/>
    </source>
</evidence>
<reference evidence="3" key="2">
    <citation type="submission" date="2020-12" db="EMBL/GenBank/DDBJ databases">
        <title>New Spironucleus salmonicida genome in near-complete chromosomes.</title>
        <authorList>
            <person name="Xu F."/>
            <person name="Kurt Z."/>
            <person name="Jimenez-Gonzalez A."/>
            <person name="Astvaldsson A."/>
            <person name="Andersson J.O."/>
            <person name="Svard S.G."/>
        </authorList>
    </citation>
    <scope>NUCLEOTIDE SEQUENCE</scope>
    <source>
        <strain evidence="3">ATCC 50377</strain>
    </source>
</reference>
<keyword evidence="1" id="KW-1133">Transmembrane helix</keyword>
<dbReference type="EMBL" id="KI546147">
    <property type="protein sequence ID" value="EST43044.1"/>
    <property type="molecule type" value="Genomic_DNA"/>
</dbReference>